<gene>
    <name evidence="3" type="ORF">PYW07_010809</name>
</gene>
<feature type="chain" id="PRO_5042164053" evidence="2">
    <location>
        <begin position="20"/>
        <end position="193"/>
    </location>
</feature>
<evidence type="ECO:0000313" key="3">
    <source>
        <dbReference type="EMBL" id="KAJ8706032.1"/>
    </source>
</evidence>
<feature type="region of interest" description="Disordered" evidence="1">
    <location>
        <begin position="48"/>
        <end position="123"/>
    </location>
</feature>
<sequence>MLAMLVVATALLRVGCVSSRASNEDQFVSEHISKIFGEDDMTPDFTEQLGSHDHTRDIKKRHDGTSHEKYAPPQSEVKTTLKPATEKPERNLTQHPKLQVKTPKRGTPTPNAPEEGDKKPHGILHEEVDVVDREDHVTQYLSDQLVNTDSEITSLQASESDDDNERSDSVEVKEDGFFAFLTGQEKAAEVEGA</sequence>
<dbReference type="Proteomes" id="UP001231518">
    <property type="component" value="Chromosome 26"/>
</dbReference>
<protein>
    <submittedName>
        <fullName evidence="3">Uncharacterized protein</fullName>
    </submittedName>
</protein>
<evidence type="ECO:0000256" key="1">
    <source>
        <dbReference type="SAM" id="MobiDB-lite"/>
    </source>
</evidence>
<reference evidence="3" key="1">
    <citation type="submission" date="2023-03" db="EMBL/GenBank/DDBJ databases">
        <title>Chromosome-level genomes of two armyworms, Mythimna separata and Mythimna loreyi, provide insights into the biosynthesis and reception of sex pheromones.</title>
        <authorList>
            <person name="Zhao H."/>
        </authorList>
    </citation>
    <scope>NUCLEOTIDE SEQUENCE</scope>
    <source>
        <strain evidence="3">BeijingLab</strain>
        <tissue evidence="3">Pupa</tissue>
    </source>
</reference>
<evidence type="ECO:0000256" key="2">
    <source>
        <dbReference type="SAM" id="SignalP"/>
    </source>
</evidence>
<dbReference type="EMBL" id="JARGEI010000029">
    <property type="protein sequence ID" value="KAJ8706032.1"/>
    <property type="molecule type" value="Genomic_DNA"/>
</dbReference>
<feature type="signal peptide" evidence="2">
    <location>
        <begin position="1"/>
        <end position="19"/>
    </location>
</feature>
<keyword evidence="2" id="KW-0732">Signal</keyword>
<comment type="caution">
    <text evidence="3">The sequence shown here is derived from an EMBL/GenBank/DDBJ whole genome shotgun (WGS) entry which is preliminary data.</text>
</comment>
<evidence type="ECO:0000313" key="4">
    <source>
        <dbReference type="Proteomes" id="UP001231518"/>
    </source>
</evidence>
<name>A0AAD7Y858_MYTSE</name>
<dbReference type="AlphaFoldDB" id="A0AAD7Y858"/>
<feature type="compositionally biased region" description="Polar residues" evidence="1">
    <location>
        <begin position="142"/>
        <end position="157"/>
    </location>
</feature>
<accession>A0AAD7Y858</accession>
<keyword evidence="4" id="KW-1185">Reference proteome</keyword>
<feature type="region of interest" description="Disordered" evidence="1">
    <location>
        <begin position="142"/>
        <end position="171"/>
    </location>
</feature>
<proteinExistence type="predicted"/>
<organism evidence="3 4">
    <name type="scientific">Mythimna separata</name>
    <name type="common">Oriental armyworm</name>
    <name type="synonym">Pseudaletia separata</name>
    <dbReference type="NCBI Taxonomy" id="271217"/>
    <lineage>
        <taxon>Eukaryota</taxon>
        <taxon>Metazoa</taxon>
        <taxon>Ecdysozoa</taxon>
        <taxon>Arthropoda</taxon>
        <taxon>Hexapoda</taxon>
        <taxon>Insecta</taxon>
        <taxon>Pterygota</taxon>
        <taxon>Neoptera</taxon>
        <taxon>Endopterygota</taxon>
        <taxon>Lepidoptera</taxon>
        <taxon>Glossata</taxon>
        <taxon>Ditrysia</taxon>
        <taxon>Noctuoidea</taxon>
        <taxon>Noctuidae</taxon>
        <taxon>Noctuinae</taxon>
        <taxon>Hadenini</taxon>
        <taxon>Mythimna</taxon>
    </lineage>
</organism>